<gene>
    <name evidence="11" type="primary">purH</name>
    <name evidence="11" type="ORF">PLO_503</name>
</gene>
<dbReference type="Pfam" id="PF02142">
    <property type="entry name" value="MGS"/>
    <property type="match status" value="1"/>
</dbReference>
<dbReference type="UniPathway" id="UPA00074">
    <property type="reaction ID" value="UER00133"/>
</dbReference>
<evidence type="ECO:0000256" key="1">
    <source>
        <dbReference type="ARBA" id="ARBA00004844"/>
    </source>
</evidence>
<dbReference type="Pfam" id="PF01808">
    <property type="entry name" value="AICARFT_IMPCHas"/>
    <property type="match status" value="1"/>
</dbReference>
<dbReference type="CDD" id="cd01421">
    <property type="entry name" value="IMPCH"/>
    <property type="match status" value="1"/>
</dbReference>
<evidence type="ECO:0000313" key="11">
    <source>
        <dbReference type="EMBL" id="AUG32495.1"/>
    </source>
</evidence>
<dbReference type="NCBIfam" id="NF002049">
    <property type="entry name" value="PRK00881.1"/>
    <property type="match status" value="1"/>
</dbReference>
<dbReference type="SMART" id="SM00798">
    <property type="entry name" value="AICARFT_IMPCHas"/>
    <property type="match status" value="1"/>
</dbReference>
<dbReference type="InterPro" id="IPR024051">
    <property type="entry name" value="AICAR_Tfase_dup_dom_sf"/>
</dbReference>
<sequence length="532" mass="58017">MERTALLSVSNKHDIVFLAESLHHKYAYSILSSGGTANIIEAAGLPVRRISDYTGFPEILGGRVKTLHPLVYGGILADLDRPSHKIDLKTNDITPIDLVVVNLYPFSETVTEISVDWMKAIENIDIGGASMIRAAAKNHSHVSILTNPLQYQSFLSAISHNCLNLELRQQLALEAFNHTARYDAAISRWMISRLSNKASVDSSKVNPYKSESSDFLLSLPLHQKLRYGENPHQEGSWYTSKNIGWGGIHQIQGKELSTNNLLDLDVALAIVREFGYLSTGGQLESRPAAVVIKHTNPCGVATGLNGLEALTRALDTDRVSAFGGIIALNSIVEISMAKELTSLFLECIVAPGFTDDALEKLRTKKNLRLLILNSDSIDNANHQQLRSLLGGILVQDLDDQPINTHNWSVVTQKFPTETEMIDLSFAWSVVRHVRSNAIVVACNNQSLGIGAGQMNRIGSAHIALKAAGDSTHGAVIASDGFFPFDDTVRAAALHGIKAIIQPGGSLRDKDSIKACDELGLAMITTKQRHFLH</sequence>
<comment type="pathway">
    <text evidence="1">Purine metabolism; IMP biosynthesis via de novo pathway; IMP from 5-formamido-1-(5-phospho-D-ribosyl)imidazole-4-carboxamide: step 1/1.</text>
</comment>
<feature type="domain" description="MGS-like" evidence="10">
    <location>
        <begin position="1"/>
        <end position="146"/>
    </location>
</feature>
<dbReference type="SMART" id="SM00851">
    <property type="entry name" value="MGS"/>
    <property type="match status" value="1"/>
</dbReference>
<dbReference type="InterPro" id="IPR036914">
    <property type="entry name" value="MGS-like_dom_sf"/>
</dbReference>
<dbReference type="Gene3D" id="3.40.50.1380">
    <property type="entry name" value="Methylglyoxal synthase-like domain"/>
    <property type="match status" value="1"/>
</dbReference>
<keyword evidence="6 11" id="KW-0378">Hydrolase</keyword>
<organism evidence="11">
    <name type="scientific">Paulinella longichromatophora</name>
    <dbReference type="NCBI Taxonomy" id="1708747"/>
    <lineage>
        <taxon>Eukaryota</taxon>
        <taxon>Sar</taxon>
        <taxon>Rhizaria</taxon>
        <taxon>Cercozoa</taxon>
        <taxon>Imbricatea</taxon>
        <taxon>Silicofilosea</taxon>
        <taxon>Euglyphida</taxon>
        <taxon>Paulinellidae</taxon>
        <taxon>Paulinella</taxon>
    </lineage>
</organism>
<dbReference type="GO" id="GO:0004643">
    <property type="term" value="F:phosphoribosylaminoimidazolecarboxamide formyltransferase activity"/>
    <property type="evidence" value="ECO:0007669"/>
    <property type="project" value="UniProtKB-EC"/>
</dbReference>
<proteinExistence type="inferred from homology"/>
<evidence type="ECO:0000256" key="9">
    <source>
        <dbReference type="ARBA" id="ARBA00050687"/>
    </source>
</evidence>
<dbReference type="GO" id="GO:0005829">
    <property type="term" value="C:cytosol"/>
    <property type="evidence" value="ECO:0007669"/>
    <property type="project" value="TreeGrafter"/>
</dbReference>
<keyword evidence="11" id="KW-0934">Plastid</keyword>
<keyword evidence="7" id="KW-0511">Multifunctional enzyme</keyword>
<evidence type="ECO:0000256" key="3">
    <source>
        <dbReference type="ARBA" id="ARBA00007667"/>
    </source>
</evidence>
<dbReference type="AlphaFoldDB" id="A0A2H4ZPN1"/>
<dbReference type="PROSITE" id="PS51855">
    <property type="entry name" value="MGS"/>
    <property type="match status" value="1"/>
</dbReference>
<comment type="similarity">
    <text evidence="3">Belongs to the PurH family.</text>
</comment>
<evidence type="ECO:0000256" key="4">
    <source>
        <dbReference type="ARBA" id="ARBA00022679"/>
    </source>
</evidence>
<evidence type="ECO:0000256" key="8">
    <source>
        <dbReference type="ARBA" id="ARBA00050488"/>
    </source>
</evidence>
<dbReference type="Gene3D" id="3.40.140.20">
    <property type="match status" value="2"/>
</dbReference>
<dbReference type="HAMAP" id="MF_00139">
    <property type="entry name" value="PurH"/>
    <property type="match status" value="1"/>
</dbReference>
<dbReference type="FunFam" id="3.40.140.20:FF:000001">
    <property type="entry name" value="Bifunctional purine biosynthesis protein PurH"/>
    <property type="match status" value="1"/>
</dbReference>
<evidence type="ECO:0000256" key="5">
    <source>
        <dbReference type="ARBA" id="ARBA00022755"/>
    </source>
</evidence>
<dbReference type="PIRSF" id="PIRSF000414">
    <property type="entry name" value="AICARFT_IMPCHas"/>
    <property type="match status" value="1"/>
</dbReference>
<evidence type="ECO:0000256" key="2">
    <source>
        <dbReference type="ARBA" id="ARBA00004954"/>
    </source>
</evidence>
<dbReference type="GO" id="GO:0006189">
    <property type="term" value="P:'de novo' IMP biosynthetic process"/>
    <property type="evidence" value="ECO:0007669"/>
    <property type="project" value="UniProtKB-UniPathway"/>
</dbReference>
<dbReference type="InterPro" id="IPR011607">
    <property type="entry name" value="MGS-like_dom"/>
</dbReference>
<evidence type="ECO:0000256" key="7">
    <source>
        <dbReference type="ARBA" id="ARBA00023268"/>
    </source>
</evidence>
<dbReference type="FunFam" id="3.40.50.1380:FF:000001">
    <property type="entry name" value="Bifunctional purine biosynthesis protein PurH"/>
    <property type="match status" value="1"/>
</dbReference>
<evidence type="ECO:0000256" key="6">
    <source>
        <dbReference type="ARBA" id="ARBA00022801"/>
    </source>
</evidence>
<geneLocation type="plastid" evidence="11"/>
<dbReference type="GO" id="GO:0003937">
    <property type="term" value="F:IMP cyclohydrolase activity"/>
    <property type="evidence" value="ECO:0007669"/>
    <property type="project" value="UniProtKB-EC"/>
</dbReference>
<dbReference type="PANTHER" id="PTHR11692">
    <property type="entry name" value="BIFUNCTIONAL PURINE BIOSYNTHESIS PROTEIN PURH"/>
    <property type="match status" value="1"/>
</dbReference>
<reference evidence="11" key="1">
    <citation type="submission" date="2017-10" db="EMBL/GenBank/DDBJ databases">
        <title>Paulinella longichromatophora chromatophore genome.</title>
        <authorList>
            <person name="Lhee D."/>
            <person name="Yoon H.S."/>
        </authorList>
    </citation>
    <scope>NUCLEOTIDE SEQUENCE</scope>
</reference>
<dbReference type="PANTHER" id="PTHR11692:SF0">
    <property type="entry name" value="BIFUNCTIONAL PURINE BIOSYNTHESIS PROTEIN ATIC"/>
    <property type="match status" value="1"/>
</dbReference>
<keyword evidence="4 11" id="KW-0808">Transferase</keyword>
<evidence type="ECO:0000259" key="10">
    <source>
        <dbReference type="PROSITE" id="PS51855"/>
    </source>
</evidence>
<name>A0A2H4ZPN1_9EUKA</name>
<dbReference type="InterPro" id="IPR002695">
    <property type="entry name" value="PurH-like"/>
</dbReference>
<comment type="catalytic activity">
    <reaction evidence="8">
        <text>(6R)-10-formyltetrahydrofolate + 5-amino-1-(5-phospho-beta-D-ribosyl)imidazole-4-carboxamide = 5-formamido-1-(5-phospho-D-ribosyl)imidazole-4-carboxamide + (6S)-5,6,7,8-tetrahydrofolate</text>
        <dbReference type="Rhea" id="RHEA:22192"/>
        <dbReference type="ChEBI" id="CHEBI:57453"/>
        <dbReference type="ChEBI" id="CHEBI:58467"/>
        <dbReference type="ChEBI" id="CHEBI:58475"/>
        <dbReference type="ChEBI" id="CHEBI:195366"/>
        <dbReference type="EC" id="2.1.2.3"/>
    </reaction>
</comment>
<dbReference type="EMBL" id="MG264610">
    <property type="protein sequence ID" value="AUG32495.1"/>
    <property type="molecule type" value="Genomic_DNA"/>
</dbReference>
<protein>
    <submittedName>
        <fullName evidence="11">Phosphoribosylaminoimidazolecarboxamide formyltransferase/IMP cyclohydrolase</fullName>
    </submittedName>
</protein>
<dbReference type="InterPro" id="IPR016193">
    <property type="entry name" value="Cytidine_deaminase-like"/>
</dbReference>
<comment type="catalytic activity">
    <reaction evidence="9">
        <text>IMP + H2O = 5-formamido-1-(5-phospho-D-ribosyl)imidazole-4-carboxamide</text>
        <dbReference type="Rhea" id="RHEA:18445"/>
        <dbReference type="ChEBI" id="CHEBI:15377"/>
        <dbReference type="ChEBI" id="CHEBI:58053"/>
        <dbReference type="ChEBI" id="CHEBI:58467"/>
        <dbReference type="EC" id="3.5.4.10"/>
    </reaction>
</comment>
<dbReference type="NCBIfam" id="TIGR00355">
    <property type="entry name" value="purH"/>
    <property type="match status" value="1"/>
</dbReference>
<keyword evidence="5" id="KW-0658">Purine biosynthesis</keyword>
<dbReference type="SUPFAM" id="SSF52335">
    <property type="entry name" value="Methylglyoxal synthase-like"/>
    <property type="match status" value="1"/>
</dbReference>
<accession>A0A2H4ZPN1</accession>
<comment type="pathway">
    <text evidence="2">Purine metabolism; IMP biosynthesis via de novo pathway; 5-formamido-1-(5-phospho-D-ribosyl)imidazole-4-carboxamide from 5-amino-1-(5-phospho-D-ribosyl)imidazole-4-carboxamide (10-formyl THF route): step 1/1.</text>
</comment>
<dbReference type="SUPFAM" id="SSF53927">
    <property type="entry name" value="Cytidine deaminase-like"/>
    <property type="match status" value="1"/>
</dbReference>